<gene>
    <name evidence="6" type="ORF">AAY24_09675</name>
</gene>
<dbReference type="Pfam" id="PF00005">
    <property type="entry name" value="ABC_tran"/>
    <property type="match status" value="1"/>
</dbReference>
<protein>
    <submittedName>
        <fullName evidence="6">Iron ABC transporter ATP-binding protein</fullName>
    </submittedName>
</protein>
<dbReference type="RefSeq" id="WP_046859512.1">
    <property type="nucleotide sequence ID" value="NZ_CP011412.1"/>
</dbReference>
<dbReference type="GO" id="GO:0005524">
    <property type="term" value="F:ATP binding"/>
    <property type="evidence" value="ECO:0007669"/>
    <property type="project" value="UniProtKB-KW"/>
</dbReference>
<keyword evidence="3" id="KW-0547">Nucleotide-binding</keyword>
<sequence length="255" mass="28239">MTLRVERLTFGYPDKPVLRSVNTGDLPVGRLTALLGPNAAGKSTFFRCVAGLQQPQAGQVLLAGNDLHAATRAELIRDVCYMPQSFSSNAALTVFEVVLLARKQLQDWRVHDDDVSAVSHLLLRFGIQHLAERYIAELSGGQQQMVALCQAMVRRGRLFLLDEPTSALDLRHQLEVMQTLREITREREAVTIAAMHDLNLAARFADHILLMEEGRVVASGATDDVLCSSELARTYGVDIELQRSRDGVYMVGARI</sequence>
<dbReference type="KEGG" id="seds:AAY24_09675"/>
<evidence type="ECO:0000313" key="7">
    <source>
        <dbReference type="Proteomes" id="UP000034410"/>
    </source>
</evidence>
<dbReference type="SUPFAM" id="SSF52540">
    <property type="entry name" value="P-loop containing nucleoside triphosphate hydrolases"/>
    <property type="match status" value="1"/>
</dbReference>
<reference evidence="6 7" key="1">
    <citation type="journal article" date="2015" name="Genome Announc.">
        <title>Complete Genome Sequence of Sedimenticola thiotaurini Strain SIP-G1, a Polyphosphate- and Polyhydroxyalkanoate-Accumulating Sulfur-Oxidizing Gammaproteobacterium Isolated from Salt Marsh Sediments.</title>
        <authorList>
            <person name="Flood B.E."/>
            <person name="Jones D.S."/>
            <person name="Bailey J.V."/>
        </authorList>
    </citation>
    <scope>NUCLEOTIDE SEQUENCE [LARGE SCALE GENOMIC DNA]</scope>
    <source>
        <strain evidence="6 7">SIP-G1</strain>
    </source>
</reference>
<dbReference type="OrthoDB" id="6461291at2"/>
<accession>A0A0F7JZ81</accession>
<organism evidence="6 7">
    <name type="scientific">Sedimenticola thiotaurini</name>
    <dbReference type="NCBI Taxonomy" id="1543721"/>
    <lineage>
        <taxon>Bacteria</taxon>
        <taxon>Pseudomonadati</taxon>
        <taxon>Pseudomonadota</taxon>
        <taxon>Gammaproteobacteria</taxon>
        <taxon>Chromatiales</taxon>
        <taxon>Sedimenticolaceae</taxon>
        <taxon>Sedimenticola</taxon>
    </lineage>
</organism>
<evidence type="ECO:0000256" key="1">
    <source>
        <dbReference type="ARBA" id="ARBA00005417"/>
    </source>
</evidence>
<dbReference type="InterPro" id="IPR027417">
    <property type="entry name" value="P-loop_NTPase"/>
</dbReference>
<evidence type="ECO:0000259" key="5">
    <source>
        <dbReference type="PROSITE" id="PS50893"/>
    </source>
</evidence>
<dbReference type="GO" id="GO:0016887">
    <property type="term" value="F:ATP hydrolysis activity"/>
    <property type="evidence" value="ECO:0007669"/>
    <property type="project" value="InterPro"/>
</dbReference>
<dbReference type="EMBL" id="CP011412">
    <property type="protein sequence ID" value="AKH20579.1"/>
    <property type="molecule type" value="Genomic_DNA"/>
</dbReference>
<dbReference type="CDD" id="cd03214">
    <property type="entry name" value="ABC_Iron-Siderophores_B12_Hemin"/>
    <property type="match status" value="1"/>
</dbReference>
<keyword evidence="2" id="KW-0813">Transport</keyword>
<comment type="similarity">
    <text evidence="1">Belongs to the ABC transporter superfamily.</text>
</comment>
<dbReference type="PANTHER" id="PTHR42794:SF2">
    <property type="entry name" value="ABC TRANSPORTER ATP-BINDING PROTEIN"/>
    <property type="match status" value="1"/>
</dbReference>
<keyword evidence="4 6" id="KW-0067">ATP-binding</keyword>
<proteinExistence type="inferred from homology"/>
<evidence type="ECO:0000256" key="4">
    <source>
        <dbReference type="ARBA" id="ARBA00022840"/>
    </source>
</evidence>
<dbReference type="PROSITE" id="PS50893">
    <property type="entry name" value="ABC_TRANSPORTER_2"/>
    <property type="match status" value="1"/>
</dbReference>
<name>A0A0F7JZ81_9GAMM</name>
<dbReference type="FunFam" id="3.40.50.300:FF:000134">
    <property type="entry name" value="Iron-enterobactin ABC transporter ATP-binding protein"/>
    <property type="match status" value="1"/>
</dbReference>
<dbReference type="Proteomes" id="UP000034410">
    <property type="component" value="Chromosome"/>
</dbReference>
<dbReference type="InterPro" id="IPR017871">
    <property type="entry name" value="ABC_transporter-like_CS"/>
</dbReference>
<dbReference type="SMART" id="SM00382">
    <property type="entry name" value="AAA"/>
    <property type="match status" value="1"/>
</dbReference>
<dbReference type="PANTHER" id="PTHR42794">
    <property type="entry name" value="HEMIN IMPORT ATP-BINDING PROTEIN HMUV"/>
    <property type="match status" value="1"/>
</dbReference>
<feature type="domain" description="ABC transporter" evidence="5">
    <location>
        <begin position="3"/>
        <end position="238"/>
    </location>
</feature>
<dbReference type="PROSITE" id="PS00211">
    <property type="entry name" value="ABC_TRANSPORTER_1"/>
    <property type="match status" value="1"/>
</dbReference>
<evidence type="ECO:0000256" key="3">
    <source>
        <dbReference type="ARBA" id="ARBA00022741"/>
    </source>
</evidence>
<dbReference type="InterPro" id="IPR003439">
    <property type="entry name" value="ABC_transporter-like_ATP-bd"/>
</dbReference>
<evidence type="ECO:0000313" key="6">
    <source>
        <dbReference type="EMBL" id="AKH20579.1"/>
    </source>
</evidence>
<dbReference type="AlphaFoldDB" id="A0A0F7JZ81"/>
<dbReference type="Gene3D" id="3.40.50.300">
    <property type="entry name" value="P-loop containing nucleotide triphosphate hydrolases"/>
    <property type="match status" value="1"/>
</dbReference>
<dbReference type="InterPro" id="IPR003593">
    <property type="entry name" value="AAA+_ATPase"/>
</dbReference>
<evidence type="ECO:0000256" key="2">
    <source>
        <dbReference type="ARBA" id="ARBA00022448"/>
    </source>
</evidence>
<keyword evidence="7" id="KW-1185">Reference proteome</keyword>